<protein>
    <submittedName>
        <fullName evidence="1">Uncharacterized protein</fullName>
    </submittedName>
</protein>
<dbReference type="RefSeq" id="WP_061578867.1">
    <property type="nucleotide sequence ID" value="NZ_CP040553.1"/>
</dbReference>
<dbReference type="EMBL" id="LQYS01000014">
    <property type="protein sequence ID" value="KYD18950.1"/>
    <property type="molecule type" value="Genomic_DNA"/>
</dbReference>
<dbReference type="GeneID" id="301192968"/>
<comment type="caution">
    <text evidence="1">The sequence shown here is derived from an EMBL/GenBank/DDBJ whole genome shotgun (WGS) entry which is preliminary data.</text>
</comment>
<dbReference type="Proteomes" id="UP000075455">
    <property type="component" value="Unassembled WGS sequence"/>
</dbReference>
<dbReference type="STRING" id="81408.B4119_3780"/>
<name>A0A150M2Y9_9BACL</name>
<accession>A0A150M2Y9</accession>
<organism evidence="1 2">
    <name type="scientific">Saccharococcus caldoxylosilyticus</name>
    <dbReference type="NCBI Taxonomy" id="81408"/>
    <lineage>
        <taxon>Bacteria</taxon>
        <taxon>Bacillati</taxon>
        <taxon>Bacillota</taxon>
        <taxon>Bacilli</taxon>
        <taxon>Bacillales</taxon>
        <taxon>Anoxybacillaceae</taxon>
        <taxon>Saccharococcus</taxon>
    </lineage>
</organism>
<sequence length="142" mass="15826">MAVVAVFAKTSEAIRAIHALLQAALPKHRLAIATADEEAAKYIQNETGVTVSSSFDRAHLFENIKHSHSRSILLVIDEPVHESWMDILEKCGATVQTKESQELVSGYMTNNEKDVKLLGKQMEKLRTNKELQAYGKIPDPLQ</sequence>
<proteinExistence type="predicted"/>
<dbReference type="AlphaFoldDB" id="A0A150M2Y9"/>
<reference evidence="1 2" key="1">
    <citation type="submission" date="2016-01" db="EMBL/GenBank/DDBJ databases">
        <title>Draft Genome Sequences of Seven Thermophilic Sporeformers Isolated from Foods.</title>
        <authorList>
            <person name="Berendsen E.M."/>
            <person name="Wells-Bennik M.H."/>
            <person name="Krawcyk A.O."/>
            <person name="De Jong A."/>
            <person name="Holsappel S."/>
            <person name="Eijlander R.T."/>
            <person name="Kuipers O.P."/>
        </authorList>
    </citation>
    <scope>NUCLEOTIDE SEQUENCE [LARGE SCALE GENOMIC DNA]</scope>
    <source>
        <strain evidence="1 2">B4119</strain>
    </source>
</reference>
<dbReference type="PATRIC" id="fig|81408.3.peg.1301"/>
<gene>
    <name evidence="1" type="ORF">B4119_3780</name>
</gene>
<evidence type="ECO:0000313" key="1">
    <source>
        <dbReference type="EMBL" id="KYD18950.1"/>
    </source>
</evidence>
<evidence type="ECO:0000313" key="2">
    <source>
        <dbReference type="Proteomes" id="UP000075455"/>
    </source>
</evidence>